<reference evidence="1 2" key="1">
    <citation type="submission" date="2020-08" db="EMBL/GenBank/DDBJ databases">
        <title>Genomic Encyclopedia of Type Strains, Phase III (KMG-III): the genomes of soil and plant-associated and newly described type strains.</title>
        <authorList>
            <person name="Whitman W."/>
        </authorList>
    </citation>
    <scope>NUCLEOTIDE SEQUENCE [LARGE SCALE GENOMIC DNA]</scope>
    <source>
        <strain evidence="1 2">CECT 8234</strain>
    </source>
</reference>
<keyword evidence="2" id="KW-1185">Reference proteome</keyword>
<dbReference type="SUPFAM" id="SSF51695">
    <property type="entry name" value="PLC-like phosphodiesterases"/>
    <property type="match status" value="1"/>
</dbReference>
<dbReference type="GO" id="GO:0006629">
    <property type="term" value="P:lipid metabolic process"/>
    <property type="evidence" value="ECO:0007669"/>
    <property type="project" value="InterPro"/>
</dbReference>
<dbReference type="InterPro" id="IPR017946">
    <property type="entry name" value="PLC-like_Pdiesterase_TIM-brl"/>
</dbReference>
<dbReference type="Gene3D" id="3.20.20.190">
    <property type="entry name" value="Phosphatidylinositol (PI) phosphodiesterase"/>
    <property type="match status" value="1"/>
</dbReference>
<accession>A0A7W5CDY4</accession>
<proteinExistence type="predicted"/>
<dbReference type="Proteomes" id="UP000518605">
    <property type="component" value="Unassembled WGS sequence"/>
</dbReference>
<protein>
    <submittedName>
        <fullName evidence="1">Glycerophosphoryl diester phosphodiesterase</fullName>
    </submittedName>
</protein>
<dbReference type="EMBL" id="JACHXW010000030">
    <property type="protein sequence ID" value="MBB3155908.1"/>
    <property type="molecule type" value="Genomic_DNA"/>
</dbReference>
<name>A0A7W5CDY4_9BACL</name>
<evidence type="ECO:0000313" key="2">
    <source>
        <dbReference type="Proteomes" id="UP000518605"/>
    </source>
</evidence>
<comment type="caution">
    <text evidence="1">The sequence shown here is derived from an EMBL/GenBank/DDBJ whole genome shotgun (WGS) entry which is preliminary data.</text>
</comment>
<gene>
    <name evidence="1" type="ORF">FHS16_006024</name>
</gene>
<evidence type="ECO:0000313" key="1">
    <source>
        <dbReference type="EMBL" id="MBB3155908.1"/>
    </source>
</evidence>
<dbReference type="AlphaFoldDB" id="A0A7W5CDY4"/>
<organism evidence="1 2">
    <name type="scientific">Paenibacillus endophyticus</name>
    <dbReference type="NCBI Taxonomy" id="1294268"/>
    <lineage>
        <taxon>Bacteria</taxon>
        <taxon>Bacillati</taxon>
        <taxon>Bacillota</taxon>
        <taxon>Bacilli</taxon>
        <taxon>Bacillales</taxon>
        <taxon>Paenibacillaceae</taxon>
        <taxon>Paenibacillus</taxon>
    </lineage>
</organism>
<sequence length="97" mass="11175">MSWNLILLQDLLLQSKTKEIVNELDYEKRAYAMKLGKYTLVTAHTGFGHAPDNTWNSFMEAIQHQADIAEVDVRVMGKGELILLQGARAFRFCLYRK</sequence>
<dbReference type="GO" id="GO:0008081">
    <property type="term" value="F:phosphoric diester hydrolase activity"/>
    <property type="evidence" value="ECO:0007669"/>
    <property type="project" value="InterPro"/>
</dbReference>